<organism evidence="1 2">
    <name type="scientific">Acidilutibacter cellobiosedens</name>
    <dbReference type="NCBI Taxonomy" id="2507161"/>
    <lineage>
        <taxon>Bacteria</taxon>
        <taxon>Bacillati</taxon>
        <taxon>Bacillota</taxon>
        <taxon>Tissierellia</taxon>
        <taxon>Tissierellales</taxon>
        <taxon>Acidilutibacteraceae</taxon>
        <taxon>Acidilutibacter</taxon>
    </lineage>
</organism>
<sequence length="117" mass="13283">MEKDFKYPKNIVERLDVFERKFGIEDMNVSVFQDSWYDGDSGVKVIGEILAENLTENILIIITVHNEDGQIIGADFNEKIDAADFGGIYSFSQSLRVASGENIYKVRVYPVKNPASW</sequence>
<evidence type="ECO:0000313" key="1">
    <source>
        <dbReference type="EMBL" id="QAT60336.1"/>
    </source>
</evidence>
<dbReference type="EMBL" id="CP035282">
    <property type="protein sequence ID" value="QAT60336.1"/>
    <property type="molecule type" value="Genomic_DNA"/>
</dbReference>
<dbReference type="AlphaFoldDB" id="A0A410Q8R0"/>
<dbReference type="RefSeq" id="WP_128751744.1">
    <property type="nucleotide sequence ID" value="NZ_CP035282.1"/>
</dbReference>
<gene>
    <name evidence="1" type="ORF">EQM13_01485</name>
</gene>
<name>A0A410Q8R0_9FIRM</name>
<evidence type="ECO:0000313" key="2">
    <source>
        <dbReference type="Proteomes" id="UP000287969"/>
    </source>
</evidence>
<protein>
    <submittedName>
        <fullName evidence="1">Uncharacterized protein</fullName>
    </submittedName>
</protein>
<keyword evidence="2" id="KW-1185">Reference proteome</keyword>
<accession>A0A410Q8R0</accession>
<proteinExistence type="predicted"/>
<reference evidence="2" key="1">
    <citation type="submission" date="2019-01" db="EMBL/GenBank/DDBJ databases">
        <title>Draft genomes of a novel of Sporanaerobacter strains.</title>
        <authorList>
            <person name="Ma S."/>
        </authorList>
    </citation>
    <scope>NUCLEOTIDE SEQUENCE [LARGE SCALE GENOMIC DNA]</scope>
    <source>
        <strain evidence="2">NJN-17</strain>
    </source>
</reference>
<dbReference type="KEGG" id="spoa:EQM13_01485"/>
<dbReference type="Proteomes" id="UP000287969">
    <property type="component" value="Chromosome"/>
</dbReference>